<sequence>MIRIVLYEDNTKLRENLTLLIDGANDFIVCGAFKNCDHILQQTQELLPDVILMDIDMPGTNGIQGLRIIRSQYPDLPILMLTVFDDNQHVFDAIKAGADGYLLKKTSPDKLLEYIHEVYEGGAPMTSSIARQVLHLFARQPSDKNDTYHLSEREKEVLQLLVNGYSYKMIAGEIFISIDTVRSHIKKIYEKLHVNSKSEAVAKAFRDKLV</sequence>
<name>A0A1N6JZ66_9BACT</name>
<evidence type="ECO:0000256" key="4">
    <source>
        <dbReference type="ARBA" id="ARBA00023163"/>
    </source>
</evidence>
<dbReference type="PANTHER" id="PTHR43214:SF24">
    <property type="entry name" value="TRANSCRIPTIONAL REGULATORY PROTEIN NARL-RELATED"/>
    <property type="match status" value="1"/>
</dbReference>
<dbReference type="GO" id="GO:0006355">
    <property type="term" value="P:regulation of DNA-templated transcription"/>
    <property type="evidence" value="ECO:0007669"/>
    <property type="project" value="InterPro"/>
</dbReference>
<dbReference type="PROSITE" id="PS50043">
    <property type="entry name" value="HTH_LUXR_2"/>
    <property type="match status" value="1"/>
</dbReference>
<dbReference type="SMART" id="SM00448">
    <property type="entry name" value="REC"/>
    <property type="match status" value="1"/>
</dbReference>
<evidence type="ECO:0000259" key="6">
    <source>
        <dbReference type="PROSITE" id="PS50043"/>
    </source>
</evidence>
<dbReference type="InterPro" id="IPR011006">
    <property type="entry name" value="CheY-like_superfamily"/>
</dbReference>
<keyword evidence="4" id="KW-0804">Transcription</keyword>
<dbReference type="GO" id="GO:0000160">
    <property type="term" value="P:phosphorelay signal transduction system"/>
    <property type="evidence" value="ECO:0007669"/>
    <property type="project" value="InterPro"/>
</dbReference>
<keyword evidence="9" id="KW-1185">Reference proteome</keyword>
<evidence type="ECO:0000259" key="7">
    <source>
        <dbReference type="PROSITE" id="PS50110"/>
    </source>
</evidence>
<dbReference type="InterPro" id="IPR000792">
    <property type="entry name" value="Tscrpt_reg_LuxR_C"/>
</dbReference>
<dbReference type="Proteomes" id="UP000185003">
    <property type="component" value="Unassembled WGS sequence"/>
</dbReference>
<evidence type="ECO:0000256" key="3">
    <source>
        <dbReference type="ARBA" id="ARBA00023125"/>
    </source>
</evidence>
<dbReference type="OrthoDB" id="9797341at2"/>
<evidence type="ECO:0000313" key="9">
    <source>
        <dbReference type="Proteomes" id="UP000185003"/>
    </source>
</evidence>
<dbReference type="InterPro" id="IPR058245">
    <property type="entry name" value="NreC/VraR/RcsB-like_REC"/>
</dbReference>
<feature type="domain" description="HTH luxR-type" evidence="6">
    <location>
        <begin position="143"/>
        <end position="208"/>
    </location>
</feature>
<dbReference type="PROSITE" id="PS50110">
    <property type="entry name" value="RESPONSE_REGULATORY"/>
    <property type="match status" value="1"/>
</dbReference>
<dbReference type="InterPro" id="IPR016032">
    <property type="entry name" value="Sig_transdc_resp-reg_C-effctor"/>
</dbReference>
<dbReference type="CDD" id="cd06170">
    <property type="entry name" value="LuxR_C_like"/>
    <property type="match status" value="1"/>
</dbReference>
<dbReference type="Gene3D" id="3.40.50.2300">
    <property type="match status" value="1"/>
</dbReference>
<gene>
    <name evidence="8" type="ORF">SAMN04488055_4734</name>
</gene>
<evidence type="ECO:0000313" key="8">
    <source>
        <dbReference type="EMBL" id="SIO49543.1"/>
    </source>
</evidence>
<organism evidence="8 9">
    <name type="scientific">Chitinophaga niabensis</name>
    <dbReference type="NCBI Taxonomy" id="536979"/>
    <lineage>
        <taxon>Bacteria</taxon>
        <taxon>Pseudomonadati</taxon>
        <taxon>Bacteroidota</taxon>
        <taxon>Chitinophagia</taxon>
        <taxon>Chitinophagales</taxon>
        <taxon>Chitinophagaceae</taxon>
        <taxon>Chitinophaga</taxon>
    </lineage>
</organism>
<dbReference type="SUPFAM" id="SSF52172">
    <property type="entry name" value="CheY-like"/>
    <property type="match status" value="1"/>
</dbReference>
<dbReference type="STRING" id="536979.SAMN04488055_4734"/>
<dbReference type="CDD" id="cd17535">
    <property type="entry name" value="REC_NarL-like"/>
    <property type="match status" value="1"/>
</dbReference>
<dbReference type="SMART" id="SM00421">
    <property type="entry name" value="HTH_LUXR"/>
    <property type="match status" value="1"/>
</dbReference>
<accession>A0A1N6JZ66</accession>
<keyword evidence="1 5" id="KW-0597">Phosphoprotein</keyword>
<dbReference type="RefSeq" id="WP_074242037.1">
    <property type="nucleotide sequence ID" value="NZ_FSRA01000002.1"/>
</dbReference>
<dbReference type="InterPro" id="IPR001789">
    <property type="entry name" value="Sig_transdc_resp-reg_receiver"/>
</dbReference>
<feature type="modified residue" description="4-aspartylphosphate" evidence="5">
    <location>
        <position position="54"/>
    </location>
</feature>
<protein>
    <submittedName>
        <fullName evidence="8">DNA-binding response regulator, NarL/FixJ family, contains REC and HTH domains</fullName>
    </submittedName>
</protein>
<reference evidence="8 9" key="1">
    <citation type="submission" date="2016-11" db="EMBL/GenBank/DDBJ databases">
        <authorList>
            <person name="Jaros S."/>
            <person name="Januszkiewicz K."/>
            <person name="Wedrychowicz H."/>
        </authorList>
    </citation>
    <scope>NUCLEOTIDE SEQUENCE [LARGE SCALE GENOMIC DNA]</scope>
    <source>
        <strain evidence="8 9">DSM 24787</strain>
    </source>
</reference>
<dbReference type="GO" id="GO:0003677">
    <property type="term" value="F:DNA binding"/>
    <property type="evidence" value="ECO:0007669"/>
    <property type="project" value="UniProtKB-KW"/>
</dbReference>
<proteinExistence type="predicted"/>
<dbReference type="Pfam" id="PF00196">
    <property type="entry name" value="GerE"/>
    <property type="match status" value="1"/>
</dbReference>
<evidence type="ECO:0000256" key="5">
    <source>
        <dbReference type="PROSITE-ProRule" id="PRU00169"/>
    </source>
</evidence>
<evidence type="ECO:0000256" key="2">
    <source>
        <dbReference type="ARBA" id="ARBA00023015"/>
    </source>
</evidence>
<dbReference type="PANTHER" id="PTHR43214">
    <property type="entry name" value="TWO-COMPONENT RESPONSE REGULATOR"/>
    <property type="match status" value="1"/>
</dbReference>
<dbReference type="SUPFAM" id="SSF46894">
    <property type="entry name" value="C-terminal effector domain of the bipartite response regulators"/>
    <property type="match status" value="1"/>
</dbReference>
<dbReference type="Pfam" id="PF00072">
    <property type="entry name" value="Response_reg"/>
    <property type="match status" value="1"/>
</dbReference>
<evidence type="ECO:0000256" key="1">
    <source>
        <dbReference type="ARBA" id="ARBA00022553"/>
    </source>
</evidence>
<feature type="domain" description="Response regulatory" evidence="7">
    <location>
        <begin position="3"/>
        <end position="119"/>
    </location>
</feature>
<dbReference type="EMBL" id="FSRA01000002">
    <property type="protein sequence ID" value="SIO49543.1"/>
    <property type="molecule type" value="Genomic_DNA"/>
</dbReference>
<dbReference type="InterPro" id="IPR039420">
    <property type="entry name" value="WalR-like"/>
</dbReference>
<keyword evidence="3 8" id="KW-0238">DNA-binding</keyword>
<dbReference type="PRINTS" id="PR00038">
    <property type="entry name" value="HTHLUXR"/>
</dbReference>
<keyword evidence="2" id="KW-0805">Transcription regulation</keyword>
<dbReference type="AlphaFoldDB" id="A0A1N6JZ66"/>